<keyword evidence="7" id="KW-0732">Signal</keyword>
<comment type="similarity">
    <text evidence="1 6">Belongs to the neutral ceramidase family.</text>
</comment>
<feature type="signal peptide" evidence="7">
    <location>
        <begin position="1"/>
        <end position="20"/>
    </location>
</feature>
<evidence type="ECO:0000256" key="4">
    <source>
        <dbReference type="ARBA" id="ARBA00022801"/>
    </source>
</evidence>
<dbReference type="EC" id="3.5.1.23" evidence="2 6"/>
<dbReference type="Pfam" id="PF17048">
    <property type="entry name" value="Ceramidse_alk_C"/>
    <property type="match status" value="1"/>
</dbReference>
<evidence type="ECO:0000256" key="7">
    <source>
        <dbReference type="SAM" id="SignalP"/>
    </source>
</evidence>
<evidence type="ECO:0000256" key="5">
    <source>
        <dbReference type="PIRSR" id="PIRSR606823-2"/>
    </source>
</evidence>
<evidence type="ECO:0000313" key="11">
    <source>
        <dbReference type="Proteomes" id="UP000325440"/>
    </source>
</evidence>
<dbReference type="GO" id="GO:0046872">
    <property type="term" value="F:metal ion binding"/>
    <property type="evidence" value="ECO:0007669"/>
    <property type="project" value="UniProtKB-KW"/>
</dbReference>
<dbReference type="GO" id="GO:0017040">
    <property type="term" value="F:N-acylsphingosine amidohydrolase activity"/>
    <property type="evidence" value="ECO:0007669"/>
    <property type="project" value="UniProtKB-UniRule"/>
</dbReference>
<dbReference type="Pfam" id="PF04734">
    <property type="entry name" value="Ceramidase_alk"/>
    <property type="match status" value="1"/>
</dbReference>
<dbReference type="GO" id="GO:0046514">
    <property type="term" value="P:ceramide catabolic process"/>
    <property type="evidence" value="ECO:0007669"/>
    <property type="project" value="InterPro"/>
</dbReference>
<evidence type="ECO:0000256" key="3">
    <source>
        <dbReference type="ARBA" id="ARBA00019235"/>
    </source>
</evidence>
<evidence type="ECO:0000256" key="6">
    <source>
        <dbReference type="RuleBase" id="RU366019"/>
    </source>
</evidence>
<dbReference type="PANTHER" id="PTHR12670:SF1">
    <property type="entry name" value="NEUTRAL CERAMIDASE"/>
    <property type="match status" value="1"/>
</dbReference>
<accession>A0A5E4MQC4</accession>
<dbReference type="GO" id="GO:0016020">
    <property type="term" value="C:membrane"/>
    <property type="evidence" value="ECO:0007669"/>
    <property type="project" value="GOC"/>
</dbReference>
<keyword evidence="6" id="KW-0746">Sphingolipid metabolism</keyword>
<proteinExistence type="inferred from homology"/>
<dbReference type="EMBL" id="CABPRJ010000950">
    <property type="protein sequence ID" value="VVC31569.1"/>
    <property type="molecule type" value="Genomic_DNA"/>
</dbReference>
<dbReference type="AlphaFoldDB" id="A0A5E4MQC4"/>
<feature type="domain" description="Neutral/alkaline non-lysosomal ceramidase N-terminal" evidence="8">
    <location>
        <begin position="22"/>
        <end position="529"/>
    </location>
</feature>
<feature type="binding site" evidence="5">
    <location>
        <position position="463"/>
    </location>
    <ligand>
        <name>Zn(2+)</name>
        <dbReference type="ChEBI" id="CHEBI:29105"/>
    </ligand>
</feature>
<comment type="cofactor">
    <cofactor evidence="5">
        <name>Zn(2+)</name>
        <dbReference type="ChEBI" id="CHEBI:29105"/>
    </cofactor>
    <text evidence="5">Binds 1 zinc ion per subunit.</text>
</comment>
<evidence type="ECO:0000259" key="8">
    <source>
        <dbReference type="Pfam" id="PF04734"/>
    </source>
</evidence>
<dbReference type="InterPro" id="IPR038445">
    <property type="entry name" value="NCDase_C_sf"/>
</dbReference>
<feature type="binding site" evidence="5">
    <location>
        <position position="501"/>
    </location>
    <ligand>
        <name>Zn(2+)</name>
        <dbReference type="ChEBI" id="CHEBI:29105"/>
    </ligand>
</feature>
<dbReference type="PANTHER" id="PTHR12670">
    <property type="entry name" value="CERAMIDASE"/>
    <property type="match status" value="1"/>
</dbReference>
<dbReference type="InterPro" id="IPR006823">
    <property type="entry name" value="Ceramidase_alk"/>
</dbReference>
<evidence type="ECO:0000256" key="1">
    <source>
        <dbReference type="ARBA" id="ARBA00009835"/>
    </source>
</evidence>
<feature type="domain" description="Neutral/alkaline non-lysosomal ceramidase C-terminal" evidence="9">
    <location>
        <begin position="532"/>
        <end position="694"/>
    </location>
</feature>
<dbReference type="InterPro" id="IPR031329">
    <property type="entry name" value="NEUT/ALK_ceramidase_N"/>
</dbReference>
<name>A0A5E4MQC4_9HEMI</name>
<reference evidence="10 11" key="1">
    <citation type="submission" date="2019-08" db="EMBL/GenBank/DDBJ databases">
        <authorList>
            <person name="Alioto T."/>
            <person name="Alioto T."/>
            <person name="Gomez Garrido J."/>
        </authorList>
    </citation>
    <scope>NUCLEOTIDE SEQUENCE [LARGE SCALE GENOMIC DNA]</scope>
</reference>
<evidence type="ECO:0000256" key="2">
    <source>
        <dbReference type="ARBA" id="ARBA00011891"/>
    </source>
</evidence>
<dbReference type="GO" id="GO:0046512">
    <property type="term" value="P:sphingosine biosynthetic process"/>
    <property type="evidence" value="ECO:0007669"/>
    <property type="project" value="TreeGrafter"/>
</dbReference>
<keyword evidence="11" id="KW-1185">Reference proteome</keyword>
<feature type="binding site" evidence="5">
    <location>
        <position position="112"/>
    </location>
    <ligand>
        <name>Zn(2+)</name>
        <dbReference type="ChEBI" id="CHEBI:29105"/>
    </ligand>
</feature>
<dbReference type="GO" id="GO:0042759">
    <property type="term" value="P:long-chain fatty acid biosynthetic process"/>
    <property type="evidence" value="ECO:0007669"/>
    <property type="project" value="TreeGrafter"/>
</dbReference>
<feature type="chain" id="PRO_5022990480" description="Neutral ceramidase" evidence="7">
    <location>
        <begin position="21"/>
        <end position="699"/>
    </location>
</feature>
<keyword evidence="5" id="KW-0862">Zinc</keyword>
<dbReference type="Proteomes" id="UP000325440">
    <property type="component" value="Unassembled WGS sequence"/>
</dbReference>
<dbReference type="Gene3D" id="2.60.40.2300">
    <property type="entry name" value="Neutral/alkaline non-lysosomal ceramidase, C-terminal domain"/>
    <property type="match status" value="1"/>
</dbReference>
<feature type="binding site" evidence="5">
    <location>
        <position position="221"/>
    </location>
    <ligand>
        <name>Zn(2+)</name>
        <dbReference type="ChEBI" id="CHEBI:29105"/>
    </ligand>
</feature>
<gene>
    <name evidence="10" type="ORF">CINCED_3A005975</name>
</gene>
<evidence type="ECO:0000313" key="10">
    <source>
        <dbReference type="EMBL" id="VVC31569.1"/>
    </source>
</evidence>
<protein>
    <recommendedName>
        <fullName evidence="3 6">Neutral ceramidase</fullName>
        <ecNumber evidence="2 6">3.5.1.23</ecNumber>
    </recommendedName>
</protein>
<dbReference type="InterPro" id="IPR031331">
    <property type="entry name" value="NEUT/ALK_ceramidase_C"/>
</dbReference>
<dbReference type="GO" id="GO:0005576">
    <property type="term" value="C:extracellular region"/>
    <property type="evidence" value="ECO:0007669"/>
    <property type="project" value="TreeGrafter"/>
</dbReference>
<keyword evidence="4 6" id="KW-0378">Hydrolase</keyword>
<evidence type="ECO:0000259" key="9">
    <source>
        <dbReference type="Pfam" id="PF17048"/>
    </source>
</evidence>
<dbReference type="OrthoDB" id="191371at2759"/>
<sequence length="699" mass="77357">MELRFTIFSLLSLWITAVRSLYKIGIGIADVTGPSAGVTFLGYGKMEQRGEGIHLRQFSRAFVIDDSVSRIAFVSIDSAMMGDHIRSDVLKKLNEKLPGMYDLDNLMLSSTHTHSVPGGYMLYMLFDLSTWGYVKQTLNCLVTGITLSILRAHDKLEYGRAFVTKGNLYGISINRSPQSYLLNPAAERAQYEHDVDKTMVQLRFENEAGTPLGVINWYAVHATSMNNTNKLVSSDNVGYASVLFERKMNPGSFVGKGHFVAAFASSNLGDATPNVKGPHCQKSGKPCDIPGPPCGADEQCVASGPGVDMKESTKIVAERLYRKAYELMTDGSATQLTGPVRSLHQFVEMSTEKVEYTAFGTEKRISGKGCMPAMGHTFSSGTIDGPGLFSFEAGSKSSSNNPLWNLVTNLVPKPSQEQVNCHAEKSILISTGEFNYPVAWSPNIVSTQVATIGPFIMVCVPGEFTTMSGRRLRKTVSEVLCANSVQCTVVIAGLCNTYSDYVVTPEEYKLQRYEGASTLYGPHTLPIYQKQYRKLAAALVSRVKLNRGPEPKDLRSEAMSLLPSVMFDTAQSGYSFGDCIRQPPYSAHPGQTVDAKFVSGNPRNNPMLEMTFLTIERLTDDSRWEVVATDADWETEFTWQTTSWWWSTSEAEVKWTIPKDVVPGLYRIRHFGYFKYFGGGRLGRYFGTSETFKVSKNKS</sequence>
<keyword evidence="5" id="KW-0479">Metal-binding</keyword>
<keyword evidence="6" id="KW-0443">Lipid metabolism</keyword>
<comment type="catalytic activity">
    <reaction evidence="6">
        <text>an N-acylsphing-4-enine + H2O = sphing-4-enine + a fatty acid</text>
        <dbReference type="Rhea" id="RHEA:20856"/>
        <dbReference type="ChEBI" id="CHEBI:15377"/>
        <dbReference type="ChEBI" id="CHEBI:28868"/>
        <dbReference type="ChEBI" id="CHEBI:52639"/>
        <dbReference type="ChEBI" id="CHEBI:57756"/>
        <dbReference type="EC" id="3.5.1.23"/>
    </reaction>
</comment>
<organism evidence="10 11">
    <name type="scientific">Cinara cedri</name>
    <dbReference type="NCBI Taxonomy" id="506608"/>
    <lineage>
        <taxon>Eukaryota</taxon>
        <taxon>Metazoa</taxon>
        <taxon>Ecdysozoa</taxon>
        <taxon>Arthropoda</taxon>
        <taxon>Hexapoda</taxon>
        <taxon>Insecta</taxon>
        <taxon>Pterygota</taxon>
        <taxon>Neoptera</taxon>
        <taxon>Paraneoptera</taxon>
        <taxon>Hemiptera</taxon>
        <taxon>Sternorrhyncha</taxon>
        <taxon>Aphidomorpha</taxon>
        <taxon>Aphidoidea</taxon>
        <taxon>Aphididae</taxon>
        <taxon>Lachninae</taxon>
        <taxon>Cinara</taxon>
    </lineage>
</organism>